<dbReference type="Proteomes" id="UP001501490">
    <property type="component" value="Unassembled WGS sequence"/>
</dbReference>
<dbReference type="InterPro" id="IPR036271">
    <property type="entry name" value="Tet_transcr_reg_TetR-rel_C_sf"/>
</dbReference>
<feature type="DNA-binding region" description="H-T-H motif" evidence="5">
    <location>
        <begin position="34"/>
        <end position="53"/>
    </location>
</feature>
<name>A0ABP6ZK14_9ACTN</name>
<comment type="caution">
    <text evidence="7">The sequence shown here is derived from an EMBL/GenBank/DDBJ whole genome shotgun (WGS) entry which is preliminary data.</text>
</comment>
<keyword evidence="8" id="KW-1185">Reference proteome</keyword>
<evidence type="ECO:0000256" key="4">
    <source>
        <dbReference type="ARBA" id="ARBA00023163"/>
    </source>
</evidence>
<evidence type="ECO:0000256" key="2">
    <source>
        <dbReference type="ARBA" id="ARBA00023015"/>
    </source>
</evidence>
<feature type="domain" description="HTH tetR-type" evidence="6">
    <location>
        <begin position="11"/>
        <end position="71"/>
    </location>
</feature>
<dbReference type="SUPFAM" id="SSF48498">
    <property type="entry name" value="Tetracyclin repressor-like, C-terminal domain"/>
    <property type="match status" value="1"/>
</dbReference>
<keyword evidence="3 5" id="KW-0238">DNA-binding</keyword>
<dbReference type="SUPFAM" id="SSF46689">
    <property type="entry name" value="Homeodomain-like"/>
    <property type="match status" value="1"/>
</dbReference>
<evidence type="ECO:0000259" key="6">
    <source>
        <dbReference type="PROSITE" id="PS50977"/>
    </source>
</evidence>
<evidence type="ECO:0000313" key="7">
    <source>
        <dbReference type="EMBL" id="GAA3612144.1"/>
    </source>
</evidence>
<dbReference type="PRINTS" id="PR00455">
    <property type="entry name" value="HTHTETR"/>
</dbReference>
<accession>A0ABP6ZK14</accession>
<organism evidence="7 8">
    <name type="scientific">Microlunatus ginsengisoli</name>
    <dbReference type="NCBI Taxonomy" id="363863"/>
    <lineage>
        <taxon>Bacteria</taxon>
        <taxon>Bacillati</taxon>
        <taxon>Actinomycetota</taxon>
        <taxon>Actinomycetes</taxon>
        <taxon>Propionibacteriales</taxon>
        <taxon>Propionibacteriaceae</taxon>
        <taxon>Microlunatus</taxon>
    </lineage>
</organism>
<dbReference type="PANTHER" id="PTHR47506">
    <property type="entry name" value="TRANSCRIPTIONAL REGULATORY PROTEIN"/>
    <property type="match status" value="1"/>
</dbReference>
<evidence type="ECO:0000256" key="1">
    <source>
        <dbReference type="ARBA" id="ARBA00022491"/>
    </source>
</evidence>
<evidence type="ECO:0000313" key="8">
    <source>
        <dbReference type="Proteomes" id="UP001501490"/>
    </source>
</evidence>
<gene>
    <name evidence="7" type="ORF">GCM10022236_12490</name>
</gene>
<dbReference type="Pfam" id="PF13977">
    <property type="entry name" value="TetR_C_6"/>
    <property type="match status" value="1"/>
</dbReference>
<dbReference type="InterPro" id="IPR001647">
    <property type="entry name" value="HTH_TetR"/>
</dbReference>
<dbReference type="InterPro" id="IPR009057">
    <property type="entry name" value="Homeodomain-like_sf"/>
</dbReference>
<dbReference type="EMBL" id="BAABAB010000007">
    <property type="protein sequence ID" value="GAA3612144.1"/>
    <property type="molecule type" value="Genomic_DNA"/>
</dbReference>
<keyword evidence="2" id="KW-0805">Transcription regulation</keyword>
<sequence>MTVTSTRPPRETVRAGILAAAEHAFLAHGYVRSSLSEIAAAAGFTKGAVYSNFGGKPELLSAVCAAHIEAIAASVIGTLSATDSIDLGARALADQLTGSSAWPELWVEFRGLAAHDEGVRAAYGELRSRLRGDLERQLRDNAERLTLPPDTDFAVAATLLLTVANGLALEHAAAPAAMPRELIERCLAQLIGGLR</sequence>
<dbReference type="PANTHER" id="PTHR47506:SF6">
    <property type="entry name" value="HTH-TYPE TRANSCRIPTIONAL REPRESSOR NEMR"/>
    <property type="match status" value="1"/>
</dbReference>
<evidence type="ECO:0000256" key="3">
    <source>
        <dbReference type="ARBA" id="ARBA00023125"/>
    </source>
</evidence>
<reference evidence="8" key="1">
    <citation type="journal article" date="2019" name="Int. J. Syst. Evol. Microbiol.">
        <title>The Global Catalogue of Microorganisms (GCM) 10K type strain sequencing project: providing services to taxonomists for standard genome sequencing and annotation.</title>
        <authorList>
            <consortium name="The Broad Institute Genomics Platform"/>
            <consortium name="The Broad Institute Genome Sequencing Center for Infectious Disease"/>
            <person name="Wu L."/>
            <person name="Ma J."/>
        </authorList>
    </citation>
    <scope>NUCLEOTIDE SEQUENCE [LARGE SCALE GENOMIC DNA]</scope>
    <source>
        <strain evidence="8">JCM 16929</strain>
    </source>
</reference>
<dbReference type="InterPro" id="IPR039538">
    <property type="entry name" value="BetI_C"/>
</dbReference>
<dbReference type="Gene3D" id="1.10.357.10">
    <property type="entry name" value="Tetracycline Repressor, domain 2"/>
    <property type="match status" value="1"/>
</dbReference>
<dbReference type="Pfam" id="PF00440">
    <property type="entry name" value="TetR_N"/>
    <property type="match status" value="1"/>
</dbReference>
<dbReference type="PROSITE" id="PS50977">
    <property type="entry name" value="HTH_TETR_2"/>
    <property type="match status" value="1"/>
</dbReference>
<dbReference type="RefSeq" id="WP_344802467.1">
    <property type="nucleotide sequence ID" value="NZ_BAABAB010000007.1"/>
</dbReference>
<keyword evidence="4" id="KW-0804">Transcription</keyword>
<keyword evidence="1" id="KW-0678">Repressor</keyword>
<proteinExistence type="predicted"/>
<protein>
    <submittedName>
        <fullName evidence="7">TetR/AcrR family transcriptional regulator</fullName>
    </submittedName>
</protein>
<evidence type="ECO:0000256" key="5">
    <source>
        <dbReference type="PROSITE-ProRule" id="PRU00335"/>
    </source>
</evidence>